<protein>
    <submittedName>
        <fullName evidence="1">Uncharacterized protein</fullName>
    </submittedName>
</protein>
<dbReference type="AlphaFoldDB" id="A0A918APG6"/>
<dbReference type="EMBL" id="BMRG01000011">
    <property type="protein sequence ID" value="GGP69448.1"/>
    <property type="molecule type" value="Genomic_DNA"/>
</dbReference>
<name>A0A918APG6_9PSEU</name>
<evidence type="ECO:0000313" key="2">
    <source>
        <dbReference type="Proteomes" id="UP000639606"/>
    </source>
</evidence>
<organism evidence="1 2">
    <name type="scientific">Saccharothrix coeruleofusca</name>
    <dbReference type="NCBI Taxonomy" id="33919"/>
    <lineage>
        <taxon>Bacteria</taxon>
        <taxon>Bacillati</taxon>
        <taxon>Actinomycetota</taxon>
        <taxon>Actinomycetes</taxon>
        <taxon>Pseudonocardiales</taxon>
        <taxon>Pseudonocardiaceae</taxon>
        <taxon>Saccharothrix</taxon>
    </lineage>
</organism>
<comment type="caution">
    <text evidence="1">The sequence shown here is derived from an EMBL/GenBank/DDBJ whole genome shotgun (WGS) entry which is preliminary data.</text>
</comment>
<sequence>MECAASAPGPSAARLKAFPDIGVDGGTLAPNAEVSKTKIGTREARLISKAFSSTACAVTMEVTSTSRVDVVVSDNSSLEEACEAATNIATAIEPRLPK</sequence>
<proteinExistence type="predicted"/>
<evidence type="ECO:0000313" key="1">
    <source>
        <dbReference type="EMBL" id="GGP69448.1"/>
    </source>
</evidence>
<gene>
    <name evidence="1" type="ORF">GCM10010185_47850</name>
</gene>
<reference evidence="1" key="1">
    <citation type="journal article" date="2014" name="Int. J. Syst. Evol. Microbiol.">
        <title>Complete genome sequence of Corynebacterium casei LMG S-19264T (=DSM 44701T), isolated from a smear-ripened cheese.</title>
        <authorList>
            <consortium name="US DOE Joint Genome Institute (JGI-PGF)"/>
            <person name="Walter F."/>
            <person name="Albersmeier A."/>
            <person name="Kalinowski J."/>
            <person name="Ruckert C."/>
        </authorList>
    </citation>
    <scope>NUCLEOTIDE SEQUENCE</scope>
    <source>
        <strain evidence="1">JCM 3313</strain>
    </source>
</reference>
<accession>A0A918APG6</accession>
<reference evidence="1" key="2">
    <citation type="submission" date="2020-09" db="EMBL/GenBank/DDBJ databases">
        <authorList>
            <person name="Sun Q."/>
            <person name="Ohkuma M."/>
        </authorList>
    </citation>
    <scope>NUCLEOTIDE SEQUENCE</scope>
    <source>
        <strain evidence="1">JCM 3313</strain>
    </source>
</reference>
<dbReference type="Proteomes" id="UP000639606">
    <property type="component" value="Unassembled WGS sequence"/>
</dbReference>
<keyword evidence="2" id="KW-1185">Reference proteome</keyword>